<feature type="region of interest" description="Disordered" evidence="1">
    <location>
        <begin position="183"/>
        <end position="205"/>
    </location>
</feature>
<evidence type="ECO:0000313" key="4">
    <source>
        <dbReference type="Proteomes" id="UP001218218"/>
    </source>
</evidence>
<feature type="compositionally biased region" description="Low complexity" evidence="1">
    <location>
        <begin position="1173"/>
        <end position="1186"/>
    </location>
</feature>
<feature type="region of interest" description="Disordered" evidence="1">
    <location>
        <begin position="1"/>
        <end position="87"/>
    </location>
</feature>
<feature type="compositionally biased region" description="Pro residues" evidence="1">
    <location>
        <begin position="1155"/>
        <end position="1164"/>
    </location>
</feature>
<feature type="compositionally biased region" description="Basic and acidic residues" evidence="1">
    <location>
        <begin position="886"/>
        <end position="902"/>
    </location>
</feature>
<dbReference type="EMBL" id="JARIHO010000024">
    <property type="protein sequence ID" value="KAJ7343040.1"/>
    <property type="molecule type" value="Genomic_DNA"/>
</dbReference>
<reference evidence="3" key="1">
    <citation type="submission" date="2023-03" db="EMBL/GenBank/DDBJ databases">
        <title>Massive genome expansion in bonnet fungi (Mycena s.s.) driven by repeated elements and novel gene families across ecological guilds.</title>
        <authorList>
            <consortium name="Lawrence Berkeley National Laboratory"/>
            <person name="Harder C.B."/>
            <person name="Miyauchi S."/>
            <person name="Viragh M."/>
            <person name="Kuo A."/>
            <person name="Thoen E."/>
            <person name="Andreopoulos B."/>
            <person name="Lu D."/>
            <person name="Skrede I."/>
            <person name="Drula E."/>
            <person name="Henrissat B."/>
            <person name="Morin E."/>
            <person name="Kohler A."/>
            <person name="Barry K."/>
            <person name="LaButti K."/>
            <person name="Morin E."/>
            <person name="Salamov A."/>
            <person name="Lipzen A."/>
            <person name="Mereny Z."/>
            <person name="Hegedus B."/>
            <person name="Baldrian P."/>
            <person name="Stursova M."/>
            <person name="Weitz H."/>
            <person name="Taylor A."/>
            <person name="Grigoriev I.V."/>
            <person name="Nagy L.G."/>
            <person name="Martin F."/>
            <person name="Kauserud H."/>
        </authorList>
    </citation>
    <scope>NUCLEOTIDE SEQUENCE</scope>
    <source>
        <strain evidence="3">CBHHK002</strain>
    </source>
</reference>
<name>A0AAD6ZXX4_9AGAR</name>
<proteinExistence type="predicted"/>
<organism evidence="3 4">
    <name type="scientific">Mycena albidolilacea</name>
    <dbReference type="NCBI Taxonomy" id="1033008"/>
    <lineage>
        <taxon>Eukaryota</taxon>
        <taxon>Fungi</taxon>
        <taxon>Dikarya</taxon>
        <taxon>Basidiomycota</taxon>
        <taxon>Agaricomycotina</taxon>
        <taxon>Agaricomycetes</taxon>
        <taxon>Agaricomycetidae</taxon>
        <taxon>Agaricales</taxon>
        <taxon>Marasmiineae</taxon>
        <taxon>Mycenaceae</taxon>
        <taxon>Mycena</taxon>
    </lineage>
</organism>
<accession>A0AAD6ZXX4</accession>
<feature type="compositionally biased region" description="Basic and acidic residues" evidence="1">
    <location>
        <begin position="863"/>
        <end position="872"/>
    </location>
</feature>
<feature type="compositionally biased region" description="Acidic residues" evidence="1">
    <location>
        <begin position="1237"/>
        <end position="1262"/>
    </location>
</feature>
<keyword evidence="4" id="KW-1185">Reference proteome</keyword>
<dbReference type="InterPro" id="IPR046496">
    <property type="entry name" value="DUF6589"/>
</dbReference>
<sequence>MAPGRGRPAKRKPNTSGLRNQRPHTPTPGPEPALAEPQYSPDWPTDLASDDESEEEEANLAFEDGMRSKAASDVDIDSDMEVEDEQDTFSLTTEALNDELKCRGKNFGGGFLALFEGGARPHLLQLPVAGESARGLASSQTNFDRLGRAKGLGEQPPVKLVRSYQRHPPPEIIPVITSFASASTPESPVTPSPSSASTQPSLRAAKRTKWQKVDDVLKTYGFPNLGDFLACLFHPRIRGEKDHRTQRHRQAVGAFLQGKSAVKMADLIESLYHHHKSRPKKDSEDYHSAFSPNKPLTEIQCARPCLSAWATRLVGNHAYFRVGKLARKNRAGGSRRRHLRATTNGRVKNADVVTWEDTEFTLQGLARQYQDEDPFIWYLTECFTASRKKGKVVVKKNRPHPVIQVGAISSFILSRNQYASGELGLPLGLWLFACQAHVDVKRVFCRFGYSVSDSTSRKALNSMTDSSMNHLQEKVRDATERGTADYGKILDNIQRYDRVFEQGLGRESQLKVGTACTAFRLENAKPGALRADDHIARVIAQERQKMTTESVLASIDWEHNYSVADLHFVRILTDFIPHLNHLSTEISTRFRTTLAKRRVAPVKTVLQPLGTNSEREVENKGMQSALLDFDKQMGVEPEKSDNILSWVRGDGASHATVMRLKKILATSPNIYDSFRNVISTPETWHTKATDLNSCASNHYGPAASKDPSSLSHNSNATNMKRPTDLKKCDFYPTSRNLTMIWEARVLDCWRFILSLPSATLILGCKADLLGHFDALAAKTELPTLNELLKHASVLRERYASQTAYEQSLDKAEQDDAEPRTKFPVGSTWTRPCAPETPAVEPETDADTEMPGLADIPEDTDSTDDTRDTDKPAVDTPSTTEQNEVPPKTKADEDGPKFHKEKEGFDGDRVLSNSILFLMEFGWWIELNYAIPEGDVGRVFEILKIFVFTFAGTSNQNYMSYMLDLYALLEFECSPELKETLLDNWLFNLRGEAGKFIEGDLMQEWNNRWLEDIAGRRGGEFDDKFYRKTVAPNVLHFLKMKEDIETAFDLKRRAKAHTSPHLRNETQILLRLYEDEELHSFRSGRSMGHAAVNRFDRGYQRLDEGKMGEFLQRSAEYAGLVREMKAIRKSSSVPGNLGRGANIFSPELNSRSSSPNPCPDSPPTTRPSSRRSARSTASKAASLAADSVEGWDDEDHSDEVLVSGSDSAVSTDPETGRLCDDWYEPADFEALLEQMFGPEEEVDEESEDEEPESEEMASESEGE</sequence>
<protein>
    <recommendedName>
        <fullName evidence="2">DUF6589 domain-containing protein</fullName>
    </recommendedName>
</protein>
<evidence type="ECO:0000313" key="3">
    <source>
        <dbReference type="EMBL" id="KAJ7343040.1"/>
    </source>
</evidence>
<dbReference type="Proteomes" id="UP001218218">
    <property type="component" value="Unassembled WGS sequence"/>
</dbReference>
<feature type="compositionally biased region" description="Basic and acidic residues" evidence="1">
    <location>
        <begin position="807"/>
        <end position="820"/>
    </location>
</feature>
<feature type="compositionally biased region" description="Polar residues" evidence="1">
    <location>
        <begin position="1203"/>
        <end position="1212"/>
    </location>
</feature>
<feature type="region of interest" description="Disordered" evidence="1">
    <location>
        <begin position="1130"/>
        <end position="1219"/>
    </location>
</feature>
<feature type="compositionally biased region" description="Acidic residues" evidence="1">
    <location>
        <begin position="48"/>
        <end position="58"/>
    </location>
</feature>
<evidence type="ECO:0000256" key="1">
    <source>
        <dbReference type="SAM" id="MobiDB-lite"/>
    </source>
</evidence>
<feature type="region of interest" description="Disordered" evidence="1">
    <location>
        <begin position="805"/>
        <end position="902"/>
    </location>
</feature>
<feature type="compositionally biased region" description="Acidic residues" evidence="1">
    <location>
        <begin position="74"/>
        <end position="87"/>
    </location>
</feature>
<comment type="caution">
    <text evidence="3">The sequence shown here is derived from an EMBL/GenBank/DDBJ whole genome shotgun (WGS) entry which is preliminary data.</text>
</comment>
<feature type="region of interest" description="Disordered" evidence="1">
    <location>
        <begin position="1231"/>
        <end position="1262"/>
    </location>
</feature>
<dbReference type="AlphaFoldDB" id="A0AAD6ZXX4"/>
<feature type="domain" description="DUF6589" evidence="2">
    <location>
        <begin position="542"/>
        <end position="1056"/>
    </location>
</feature>
<feature type="compositionally biased region" description="Low complexity" evidence="1">
    <location>
        <begin position="183"/>
        <end position="201"/>
    </location>
</feature>
<evidence type="ECO:0000259" key="2">
    <source>
        <dbReference type="Pfam" id="PF20231"/>
    </source>
</evidence>
<gene>
    <name evidence="3" type="ORF">DFH08DRAFT_938284</name>
</gene>
<dbReference type="Pfam" id="PF20231">
    <property type="entry name" value="DUF6589"/>
    <property type="match status" value="1"/>
</dbReference>